<protein>
    <recommendedName>
        <fullName evidence="2">BEN domain-containing protein</fullName>
    </recommendedName>
</protein>
<evidence type="ECO:0000256" key="1">
    <source>
        <dbReference type="SAM" id="MobiDB-lite"/>
    </source>
</evidence>
<feature type="region of interest" description="Disordered" evidence="1">
    <location>
        <begin position="405"/>
        <end position="430"/>
    </location>
</feature>
<feature type="compositionally biased region" description="Polar residues" evidence="1">
    <location>
        <begin position="45"/>
        <end position="64"/>
    </location>
</feature>
<dbReference type="InterPro" id="IPR018379">
    <property type="entry name" value="BEN_domain"/>
</dbReference>
<accession>A0ABN8NVP7</accession>
<dbReference type="Proteomes" id="UP001159405">
    <property type="component" value="Unassembled WGS sequence"/>
</dbReference>
<organism evidence="3 4">
    <name type="scientific">Porites lobata</name>
    <dbReference type="NCBI Taxonomy" id="104759"/>
    <lineage>
        <taxon>Eukaryota</taxon>
        <taxon>Metazoa</taxon>
        <taxon>Cnidaria</taxon>
        <taxon>Anthozoa</taxon>
        <taxon>Hexacorallia</taxon>
        <taxon>Scleractinia</taxon>
        <taxon>Fungiina</taxon>
        <taxon>Poritidae</taxon>
        <taxon>Porites</taxon>
    </lineage>
</organism>
<gene>
    <name evidence="3" type="ORF">PLOB_00029338</name>
</gene>
<keyword evidence="4" id="KW-1185">Reference proteome</keyword>
<dbReference type="PANTHER" id="PTHR28665:SF1">
    <property type="entry name" value="BEN DOMAIN-CONTAINING PROTEIN 3"/>
    <property type="match status" value="1"/>
</dbReference>
<dbReference type="PROSITE" id="PS51457">
    <property type="entry name" value="BEN"/>
    <property type="match status" value="1"/>
</dbReference>
<feature type="compositionally biased region" description="Acidic residues" evidence="1">
    <location>
        <begin position="1"/>
        <end position="10"/>
    </location>
</feature>
<dbReference type="PANTHER" id="PTHR28665">
    <property type="entry name" value="BEN DOMAIN-CONTAINING PROTEIN 3"/>
    <property type="match status" value="1"/>
</dbReference>
<feature type="compositionally biased region" description="Basic residues" evidence="1">
    <location>
        <begin position="20"/>
        <end position="30"/>
    </location>
</feature>
<feature type="region of interest" description="Disordered" evidence="1">
    <location>
        <begin position="1"/>
        <end position="64"/>
    </location>
</feature>
<dbReference type="EMBL" id="CALNXK010000037">
    <property type="protein sequence ID" value="CAH3122322.1"/>
    <property type="molecule type" value="Genomic_DNA"/>
</dbReference>
<evidence type="ECO:0000259" key="2">
    <source>
        <dbReference type="PROSITE" id="PS51457"/>
    </source>
</evidence>
<feature type="region of interest" description="Disordered" evidence="1">
    <location>
        <begin position="208"/>
        <end position="236"/>
    </location>
</feature>
<feature type="domain" description="BEN" evidence="2">
    <location>
        <begin position="297"/>
        <end position="393"/>
    </location>
</feature>
<sequence>MANSGDDQELQNETTESPGRRKGRGLKRNITKSATQPKNAKKAKPSSTTSNELSAQQMPLQTASHQPLQALIQPTLPVLQYPHSVLQPPQTGLQPSQAVPQSQPVQVVAHPGDGSTPIPTFVQYTMPPNIFTSPVMNCTNQPLVQSAVPTSLSVLNALNDDKLGIILPVLVRMEHKIDQLMAMMGANNQATGNNLSAAVSSGVQNTVSGQVNNASSTSQSNAAKTQTSSSSTGGNIQANARATVARLFDTQVEGEEESEQIATDKGVNESVAIRGMTSRQRIQLEMAKITEKTLPEDLNFPLSRDDLIALQAKSTSTMNFAVRLLREMFTREELLGRNLSGVRGKERVDPARVEIIKEIVFKIYRTSPSDRELLWRYCRKAMDSFLRKMQRPVEVVKDQYDSPSFLATDKTLSGQSNVTPESEENEETSP</sequence>
<evidence type="ECO:0000313" key="4">
    <source>
        <dbReference type="Proteomes" id="UP001159405"/>
    </source>
</evidence>
<feature type="compositionally biased region" description="Low complexity" evidence="1">
    <location>
        <begin position="210"/>
        <end position="231"/>
    </location>
</feature>
<dbReference type="Pfam" id="PF10523">
    <property type="entry name" value="BEN"/>
    <property type="match status" value="1"/>
</dbReference>
<dbReference type="SMART" id="SM01025">
    <property type="entry name" value="BEN"/>
    <property type="match status" value="1"/>
</dbReference>
<reference evidence="3 4" key="1">
    <citation type="submission" date="2022-05" db="EMBL/GenBank/DDBJ databases">
        <authorList>
            <consortium name="Genoscope - CEA"/>
            <person name="William W."/>
        </authorList>
    </citation>
    <scope>NUCLEOTIDE SEQUENCE [LARGE SCALE GENOMIC DNA]</scope>
</reference>
<proteinExistence type="predicted"/>
<name>A0ABN8NVP7_9CNID</name>
<comment type="caution">
    <text evidence="3">The sequence shown here is derived from an EMBL/GenBank/DDBJ whole genome shotgun (WGS) entry which is preliminary data.</text>
</comment>
<evidence type="ECO:0000313" key="3">
    <source>
        <dbReference type="EMBL" id="CAH3122322.1"/>
    </source>
</evidence>
<feature type="compositionally biased region" description="Acidic residues" evidence="1">
    <location>
        <begin position="421"/>
        <end position="430"/>
    </location>
</feature>
<dbReference type="InterPro" id="IPR033583">
    <property type="entry name" value="BEND3"/>
</dbReference>